<reference evidence="3 4" key="1">
    <citation type="submission" date="2017-07" db="EMBL/GenBank/DDBJ databases">
        <title>Leptospira spp. isolated from tropical soils.</title>
        <authorList>
            <person name="Thibeaux R."/>
            <person name="Iraola G."/>
            <person name="Ferres I."/>
            <person name="Bierque E."/>
            <person name="Girault D."/>
            <person name="Soupe-Gilbert M.-E."/>
            <person name="Picardeau M."/>
            <person name="Goarant C."/>
        </authorList>
    </citation>
    <scope>NUCLEOTIDE SEQUENCE [LARGE SCALE GENOMIC DNA]</scope>
    <source>
        <strain evidence="2 4">FH1-B-B1</strain>
        <strain evidence="1 3">FH1-B-C1</strain>
    </source>
</reference>
<dbReference type="Proteomes" id="UP000231962">
    <property type="component" value="Unassembled WGS sequence"/>
</dbReference>
<dbReference type="PROSITE" id="PS51257">
    <property type="entry name" value="PROKAR_LIPOPROTEIN"/>
    <property type="match status" value="1"/>
</dbReference>
<dbReference type="RefSeq" id="WP_100713078.1">
    <property type="nucleotide sequence ID" value="NZ_NPDY01000003.1"/>
</dbReference>
<gene>
    <name evidence="1" type="ORF">CH360_05840</name>
    <name evidence="2" type="ORF">CH373_05420</name>
</gene>
<dbReference type="EMBL" id="NPDY01000003">
    <property type="protein sequence ID" value="PJZ70509.1"/>
    <property type="molecule type" value="Genomic_DNA"/>
</dbReference>
<protein>
    <recommendedName>
        <fullName evidence="5">Lipoprotein</fullName>
    </recommendedName>
</protein>
<evidence type="ECO:0000313" key="1">
    <source>
        <dbReference type="EMBL" id="PJZ70509.1"/>
    </source>
</evidence>
<name>A0A2M9ZQJ6_9LEPT</name>
<dbReference type="Proteomes" id="UP000231990">
    <property type="component" value="Unassembled WGS sequence"/>
</dbReference>
<evidence type="ECO:0000313" key="4">
    <source>
        <dbReference type="Proteomes" id="UP000231990"/>
    </source>
</evidence>
<keyword evidence="3" id="KW-1185">Reference proteome</keyword>
<evidence type="ECO:0000313" key="3">
    <source>
        <dbReference type="Proteomes" id="UP000231962"/>
    </source>
</evidence>
<sequence length="83" mass="8827">MALLLRKRGIVLLIFAISLFACSDLKEAYGMKSDDDKKKCDDGKVLYLSCLGAYPGNPYANTYCNGPYLALVSACGGSGSSGY</sequence>
<proteinExistence type="predicted"/>
<dbReference type="AlphaFoldDB" id="A0A2M9ZQJ6"/>
<evidence type="ECO:0008006" key="5">
    <source>
        <dbReference type="Google" id="ProtNLM"/>
    </source>
</evidence>
<organism evidence="2 4">
    <name type="scientific">Leptospira perolatii</name>
    <dbReference type="NCBI Taxonomy" id="2023191"/>
    <lineage>
        <taxon>Bacteria</taxon>
        <taxon>Pseudomonadati</taxon>
        <taxon>Spirochaetota</taxon>
        <taxon>Spirochaetia</taxon>
        <taxon>Leptospirales</taxon>
        <taxon>Leptospiraceae</taxon>
        <taxon>Leptospira</taxon>
    </lineage>
</organism>
<evidence type="ECO:0000313" key="2">
    <source>
        <dbReference type="EMBL" id="PJZ74346.1"/>
    </source>
</evidence>
<accession>A0A2M9ZQJ6</accession>
<comment type="caution">
    <text evidence="2">The sequence shown here is derived from an EMBL/GenBank/DDBJ whole genome shotgun (WGS) entry which is preliminary data.</text>
</comment>
<dbReference type="EMBL" id="NPDZ01000002">
    <property type="protein sequence ID" value="PJZ74346.1"/>
    <property type="molecule type" value="Genomic_DNA"/>
</dbReference>